<name>A0AAE8SSD8_9PEZI</name>
<organism evidence="3 4">
    <name type="scientific">Cephalotrichum gorgonifer</name>
    <dbReference type="NCBI Taxonomy" id="2041049"/>
    <lineage>
        <taxon>Eukaryota</taxon>
        <taxon>Fungi</taxon>
        <taxon>Dikarya</taxon>
        <taxon>Ascomycota</taxon>
        <taxon>Pezizomycotina</taxon>
        <taxon>Sordariomycetes</taxon>
        <taxon>Hypocreomycetidae</taxon>
        <taxon>Microascales</taxon>
        <taxon>Microascaceae</taxon>
        <taxon>Cephalotrichum</taxon>
    </lineage>
</organism>
<dbReference type="SUPFAM" id="SSF53335">
    <property type="entry name" value="S-adenosyl-L-methionine-dependent methyltransferases"/>
    <property type="match status" value="1"/>
</dbReference>
<dbReference type="GO" id="GO:0008168">
    <property type="term" value="F:methyltransferase activity"/>
    <property type="evidence" value="ECO:0007669"/>
    <property type="project" value="UniProtKB-KW"/>
</dbReference>
<evidence type="ECO:0000313" key="3">
    <source>
        <dbReference type="EMBL" id="SPN99151.1"/>
    </source>
</evidence>
<dbReference type="AlphaFoldDB" id="A0AAE8SSD8"/>
<evidence type="ECO:0000313" key="4">
    <source>
        <dbReference type="Proteomes" id="UP001187682"/>
    </source>
</evidence>
<comment type="caution">
    <text evidence="3">The sequence shown here is derived from an EMBL/GenBank/DDBJ whole genome shotgun (WGS) entry which is preliminary data.</text>
</comment>
<dbReference type="CDD" id="cd02440">
    <property type="entry name" value="AdoMet_MTases"/>
    <property type="match status" value="1"/>
</dbReference>
<dbReference type="PANTHER" id="PTHR43591">
    <property type="entry name" value="METHYLTRANSFERASE"/>
    <property type="match status" value="1"/>
</dbReference>
<dbReference type="Pfam" id="PF13489">
    <property type="entry name" value="Methyltransf_23"/>
    <property type="match status" value="1"/>
</dbReference>
<accession>A0AAE8SSD8</accession>
<dbReference type="Proteomes" id="UP001187682">
    <property type="component" value="Unassembled WGS sequence"/>
</dbReference>
<dbReference type="PANTHER" id="PTHR43591:SF24">
    <property type="entry name" value="2-METHOXY-6-POLYPRENYL-1,4-BENZOQUINOL METHYLASE, MITOCHONDRIAL"/>
    <property type="match status" value="1"/>
</dbReference>
<proteinExistence type="inferred from homology"/>
<sequence length="385" mass="42475">MSNEPGSAETGSPPAPPAQEVSVSRTPSPNKPGPAGSSPPKPSPPKSGSARSSPPRSESGRAAAIDSGANIEVDDAFDDDRDSAIGDAQTTYTSSLASSVLDYPVEYGRRYHAYRSGRYSRPNDEQEMDRLLLIHEIITLAIGGLYLAPIEAEKMTRILDIGTGTGAMTIGDEFPNAEVIGNDLSANLPTFVPGNVKFEVDDVESEWLHDSKFSWIFCRYMAASIFDWPKLVKNIHENLETGGWCEFQDFDLLYYSEDGSLAPDNPLLSWITTLTNAAQSLGRDPNPGSKLEGWVQDAGFGNIVHRRYKIPFGVWPKDPHLKELGAYNYRQLSEGLEGLTLRLYTSVLGWNEEEIYALLAQVRRELNNPRIHALFDLHVVYAQKL</sequence>
<dbReference type="InterPro" id="IPR029063">
    <property type="entry name" value="SAM-dependent_MTases_sf"/>
</dbReference>
<keyword evidence="3" id="KW-0489">Methyltransferase</keyword>
<gene>
    <name evidence="3" type="ORF">DNG_02186</name>
</gene>
<reference evidence="3" key="1">
    <citation type="submission" date="2018-03" db="EMBL/GenBank/DDBJ databases">
        <authorList>
            <person name="Guldener U."/>
        </authorList>
    </citation>
    <scope>NUCLEOTIDE SEQUENCE</scope>
</reference>
<protein>
    <submittedName>
        <fullName evidence="3">Related to methyltransferase</fullName>
    </submittedName>
</protein>
<evidence type="ECO:0000256" key="1">
    <source>
        <dbReference type="ARBA" id="ARBA00038158"/>
    </source>
</evidence>
<evidence type="ECO:0000256" key="2">
    <source>
        <dbReference type="SAM" id="MobiDB-lite"/>
    </source>
</evidence>
<feature type="region of interest" description="Disordered" evidence="2">
    <location>
        <begin position="1"/>
        <end position="70"/>
    </location>
</feature>
<feature type="compositionally biased region" description="Low complexity" evidence="2">
    <location>
        <begin position="46"/>
        <end position="64"/>
    </location>
</feature>
<dbReference type="EMBL" id="ONZQ02000002">
    <property type="protein sequence ID" value="SPN99151.1"/>
    <property type="molecule type" value="Genomic_DNA"/>
</dbReference>
<keyword evidence="4" id="KW-1185">Reference proteome</keyword>
<feature type="compositionally biased region" description="Pro residues" evidence="2">
    <location>
        <begin position="29"/>
        <end position="45"/>
    </location>
</feature>
<dbReference type="GO" id="GO:0032259">
    <property type="term" value="P:methylation"/>
    <property type="evidence" value="ECO:0007669"/>
    <property type="project" value="UniProtKB-KW"/>
</dbReference>
<keyword evidence="3" id="KW-0808">Transferase</keyword>
<comment type="similarity">
    <text evidence="1">Belongs to the methyltransferase superfamily. LaeA methyltransferase family.</text>
</comment>
<dbReference type="Gene3D" id="3.40.50.150">
    <property type="entry name" value="Vaccinia Virus protein VP39"/>
    <property type="match status" value="1"/>
</dbReference>